<dbReference type="GO" id="GO:0016020">
    <property type="term" value="C:membrane"/>
    <property type="evidence" value="ECO:0007669"/>
    <property type="project" value="UniProtKB-SubCell"/>
</dbReference>
<keyword evidence="11 12" id="KW-0407">Ion channel</keyword>
<comment type="subcellular location">
    <subcellularLocation>
        <location evidence="1">Membrane</location>
        <topology evidence="1">Multi-pass membrane protein</topology>
    </subcellularLocation>
</comment>
<dbReference type="Pfam" id="PF00858">
    <property type="entry name" value="ASC"/>
    <property type="match status" value="1"/>
</dbReference>
<evidence type="ECO:0000256" key="12">
    <source>
        <dbReference type="RuleBase" id="RU000679"/>
    </source>
</evidence>
<dbReference type="AlphaFoldDB" id="A0A4C1VHX7"/>
<name>A0A4C1VHX7_EUMVA</name>
<sequence length="315" mass="35515">MGQGLELRAGQGLELRMGQGLELRAGQGLESRMGQGLELRMGQGLELRMGQELELRAGQGLELRAGRVEWIPVMTEMGICMTFNSEYATYQFLFNDVEMDQEPLLQCHYHSAQCYVRIDTFNNAVRYFIHSPYDIPSAISNPTGEVLPGEEMVIDFKVIEIEATPSVKKLRLDQRRCRYPDEWLSDAIRVKFESYRSAVVVPPSSHYRSSRAKYSLPQVKLVLTLVRFMKVTTRGSTGLQLRLVPDALQKPHGGDVLRLPAVFPHGVVCDAHGMACIGRNVEILINLPKNLAKCSCLPQCAELNYYSHTKKVVVW</sequence>
<evidence type="ECO:0000256" key="4">
    <source>
        <dbReference type="ARBA" id="ARBA00022461"/>
    </source>
</evidence>
<evidence type="ECO:0000256" key="9">
    <source>
        <dbReference type="ARBA" id="ARBA00023136"/>
    </source>
</evidence>
<evidence type="ECO:0000256" key="8">
    <source>
        <dbReference type="ARBA" id="ARBA00023065"/>
    </source>
</evidence>
<evidence type="ECO:0000256" key="7">
    <source>
        <dbReference type="ARBA" id="ARBA00023053"/>
    </source>
</evidence>
<gene>
    <name evidence="13" type="ORF">EVAR_18133_1</name>
</gene>
<dbReference type="InterPro" id="IPR001873">
    <property type="entry name" value="ENaC"/>
</dbReference>
<dbReference type="OrthoDB" id="5874059at2759"/>
<keyword evidence="9" id="KW-0472">Membrane</keyword>
<keyword evidence="8 12" id="KW-0406">Ion transport</keyword>
<dbReference type="GO" id="GO:0005272">
    <property type="term" value="F:sodium channel activity"/>
    <property type="evidence" value="ECO:0007669"/>
    <property type="project" value="UniProtKB-KW"/>
</dbReference>
<evidence type="ECO:0000256" key="5">
    <source>
        <dbReference type="ARBA" id="ARBA00022692"/>
    </source>
</evidence>
<evidence type="ECO:0000313" key="14">
    <source>
        <dbReference type="Proteomes" id="UP000299102"/>
    </source>
</evidence>
<keyword evidence="6" id="KW-1133">Transmembrane helix</keyword>
<organism evidence="13 14">
    <name type="scientific">Eumeta variegata</name>
    <name type="common">Bagworm moth</name>
    <name type="synonym">Eumeta japonica</name>
    <dbReference type="NCBI Taxonomy" id="151549"/>
    <lineage>
        <taxon>Eukaryota</taxon>
        <taxon>Metazoa</taxon>
        <taxon>Ecdysozoa</taxon>
        <taxon>Arthropoda</taxon>
        <taxon>Hexapoda</taxon>
        <taxon>Insecta</taxon>
        <taxon>Pterygota</taxon>
        <taxon>Neoptera</taxon>
        <taxon>Endopterygota</taxon>
        <taxon>Lepidoptera</taxon>
        <taxon>Glossata</taxon>
        <taxon>Ditrysia</taxon>
        <taxon>Tineoidea</taxon>
        <taxon>Psychidae</taxon>
        <taxon>Oiketicinae</taxon>
        <taxon>Eumeta</taxon>
    </lineage>
</organism>
<evidence type="ECO:0000256" key="6">
    <source>
        <dbReference type="ARBA" id="ARBA00022989"/>
    </source>
</evidence>
<keyword evidence="3 12" id="KW-0813">Transport</keyword>
<dbReference type="EMBL" id="BGZK01000345">
    <property type="protein sequence ID" value="GBP38253.1"/>
    <property type="molecule type" value="Genomic_DNA"/>
</dbReference>
<proteinExistence type="inferred from homology"/>
<evidence type="ECO:0000313" key="13">
    <source>
        <dbReference type="EMBL" id="GBP38253.1"/>
    </source>
</evidence>
<keyword evidence="4 12" id="KW-0894">Sodium channel</keyword>
<comment type="similarity">
    <text evidence="2 12">Belongs to the amiloride-sensitive sodium channel (TC 1.A.6) family.</text>
</comment>
<protein>
    <submittedName>
        <fullName evidence="13">Uncharacterized protein</fullName>
    </submittedName>
</protein>
<evidence type="ECO:0000256" key="2">
    <source>
        <dbReference type="ARBA" id="ARBA00007193"/>
    </source>
</evidence>
<accession>A0A4C1VHX7</accession>
<keyword evidence="7" id="KW-0915">Sodium</keyword>
<keyword evidence="14" id="KW-1185">Reference proteome</keyword>
<evidence type="ECO:0000256" key="1">
    <source>
        <dbReference type="ARBA" id="ARBA00004141"/>
    </source>
</evidence>
<comment type="caution">
    <text evidence="13">The sequence shown here is derived from an EMBL/GenBank/DDBJ whole genome shotgun (WGS) entry which is preliminary data.</text>
</comment>
<keyword evidence="10 12" id="KW-0739">Sodium transport</keyword>
<dbReference type="Proteomes" id="UP000299102">
    <property type="component" value="Unassembled WGS sequence"/>
</dbReference>
<evidence type="ECO:0000256" key="10">
    <source>
        <dbReference type="ARBA" id="ARBA00023201"/>
    </source>
</evidence>
<keyword evidence="5 12" id="KW-0812">Transmembrane</keyword>
<evidence type="ECO:0000256" key="11">
    <source>
        <dbReference type="ARBA" id="ARBA00023303"/>
    </source>
</evidence>
<evidence type="ECO:0000256" key="3">
    <source>
        <dbReference type="ARBA" id="ARBA00022448"/>
    </source>
</evidence>
<dbReference type="Gene3D" id="2.10.25.20">
    <property type="entry name" value="reovirus attachment protein sigma1, domain 1"/>
    <property type="match status" value="1"/>
</dbReference>
<reference evidence="13 14" key="1">
    <citation type="journal article" date="2019" name="Commun. Biol.">
        <title>The bagworm genome reveals a unique fibroin gene that provides high tensile strength.</title>
        <authorList>
            <person name="Kono N."/>
            <person name="Nakamura H."/>
            <person name="Ohtoshi R."/>
            <person name="Tomita M."/>
            <person name="Numata K."/>
            <person name="Arakawa K."/>
        </authorList>
    </citation>
    <scope>NUCLEOTIDE SEQUENCE [LARGE SCALE GENOMIC DNA]</scope>
</reference>